<feature type="binding site" evidence="18">
    <location>
        <position position="225"/>
    </location>
    <ligand>
        <name>Mg(2+)</name>
        <dbReference type="ChEBI" id="CHEBI:18420"/>
    </ligand>
</feature>
<dbReference type="Proteomes" id="UP000502699">
    <property type="component" value="Chromosome"/>
</dbReference>
<dbReference type="InterPro" id="IPR025877">
    <property type="entry name" value="MobA-like_NTP_Trfase"/>
</dbReference>
<feature type="binding site" evidence="18">
    <location>
        <position position="331"/>
    </location>
    <ligand>
        <name>UDP-N-acetyl-alpha-D-glucosamine</name>
        <dbReference type="ChEBI" id="CHEBI:57705"/>
    </ligand>
</feature>
<comment type="similarity">
    <text evidence="2 18">In the C-terminal section; belongs to the transferase hexapeptide repeat family.</text>
</comment>
<comment type="subcellular location">
    <subcellularLocation>
        <location evidence="1 18">Cytoplasm</location>
    </subcellularLocation>
</comment>
<comment type="cofactor">
    <cofactor evidence="18">
        <name>Mg(2+)</name>
        <dbReference type="ChEBI" id="CHEBI:18420"/>
    </cofactor>
    <text evidence="18">Binds 1 Mg(2+) ion per subunit.</text>
</comment>
<dbReference type="GO" id="GO:0005737">
    <property type="term" value="C:cytoplasm"/>
    <property type="evidence" value="ECO:0007669"/>
    <property type="project" value="UniProtKB-SubCell"/>
</dbReference>
<feature type="region of interest" description="Pyrophosphorylase" evidence="18">
    <location>
        <begin position="1"/>
        <end position="227"/>
    </location>
</feature>
<dbReference type="Gene3D" id="3.90.550.10">
    <property type="entry name" value="Spore Coat Polysaccharide Biosynthesis Protein SpsA, Chain A"/>
    <property type="match status" value="1"/>
</dbReference>
<keyword evidence="4 18" id="KW-0963">Cytoplasm</keyword>
<evidence type="ECO:0000256" key="7">
    <source>
        <dbReference type="ARBA" id="ARBA00022723"/>
    </source>
</evidence>
<feature type="binding site" evidence="18">
    <location>
        <position position="438"/>
    </location>
    <ligand>
        <name>acetyl-CoA</name>
        <dbReference type="ChEBI" id="CHEBI:57288"/>
    </ligand>
</feature>
<accession>A0A6G7VFN7</accession>
<keyword evidence="5 18" id="KW-0808">Transferase</keyword>
<evidence type="ECO:0000256" key="6">
    <source>
        <dbReference type="ARBA" id="ARBA00022695"/>
    </source>
</evidence>
<dbReference type="GO" id="GO:0016020">
    <property type="term" value="C:membrane"/>
    <property type="evidence" value="ECO:0007669"/>
    <property type="project" value="GOC"/>
</dbReference>
<dbReference type="KEGG" id="cjap:GWK36_13710"/>
<dbReference type="CDD" id="cd02540">
    <property type="entry name" value="GT2_GlmU_N_bac"/>
    <property type="match status" value="1"/>
</dbReference>
<keyword evidence="14 18" id="KW-0961">Cell wall biogenesis/degradation</keyword>
<feature type="binding site" evidence="18">
    <location>
        <position position="22"/>
    </location>
    <ligand>
        <name>UDP-N-acetyl-alpha-D-glucosamine</name>
        <dbReference type="ChEBI" id="CHEBI:57705"/>
    </ligand>
</feature>
<evidence type="ECO:0000256" key="10">
    <source>
        <dbReference type="ARBA" id="ARBA00022960"/>
    </source>
</evidence>
<feature type="binding site" evidence="18">
    <location>
        <position position="152"/>
    </location>
    <ligand>
        <name>UDP-N-acetyl-alpha-D-glucosamine</name>
        <dbReference type="ChEBI" id="CHEBI:57705"/>
    </ligand>
</feature>
<comment type="catalytic activity">
    <reaction evidence="16 18">
        <text>N-acetyl-alpha-D-glucosamine 1-phosphate + UTP + H(+) = UDP-N-acetyl-alpha-D-glucosamine + diphosphate</text>
        <dbReference type="Rhea" id="RHEA:13509"/>
        <dbReference type="ChEBI" id="CHEBI:15378"/>
        <dbReference type="ChEBI" id="CHEBI:33019"/>
        <dbReference type="ChEBI" id="CHEBI:46398"/>
        <dbReference type="ChEBI" id="CHEBI:57705"/>
        <dbReference type="ChEBI" id="CHEBI:57776"/>
        <dbReference type="EC" id="2.7.7.23"/>
    </reaction>
</comment>
<keyword evidence="22" id="KW-1185">Reference proteome</keyword>
<dbReference type="GO" id="GO:0006048">
    <property type="term" value="P:UDP-N-acetylglucosamine biosynthetic process"/>
    <property type="evidence" value="ECO:0007669"/>
    <property type="project" value="UniProtKB-UniPathway"/>
</dbReference>
<protein>
    <recommendedName>
        <fullName evidence="18">Bifunctional protein GlmU</fullName>
    </recommendedName>
    <domain>
        <recommendedName>
            <fullName evidence="18">UDP-N-acetylglucosamine pyrophosphorylase</fullName>
            <ecNumber evidence="18">2.7.7.23</ecNumber>
        </recommendedName>
        <alternativeName>
            <fullName evidence="18">N-acetylglucosamine-1-phosphate uridyltransferase</fullName>
        </alternativeName>
    </domain>
    <domain>
        <recommendedName>
            <fullName evidence="18">Glucosamine-1-phosphate N-acetyltransferase</fullName>
            <ecNumber evidence="18">2.3.1.157</ecNumber>
        </recommendedName>
    </domain>
</protein>
<feature type="binding site" evidence="18">
    <location>
        <begin position="78"/>
        <end position="79"/>
    </location>
    <ligand>
        <name>UDP-N-acetyl-alpha-D-glucosamine</name>
        <dbReference type="ChEBI" id="CHEBI:57705"/>
    </ligand>
</feature>
<feature type="binding site" evidence="18">
    <location>
        <position position="102"/>
    </location>
    <ligand>
        <name>Mg(2+)</name>
        <dbReference type="ChEBI" id="CHEBI:18420"/>
    </ligand>
</feature>
<dbReference type="SUPFAM" id="SSF53448">
    <property type="entry name" value="Nucleotide-diphospho-sugar transferases"/>
    <property type="match status" value="1"/>
</dbReference>
<evidence type="ECO:0000256" key="3">
    <source>
        <dbReference type="ARBA" id="ARBA00007947"/>
    </source>
</evidence>
<evidence type="ECO:0000256" key="14">
    <source>
        <dbReference type="ARBA" id="ARBA00023316"/>
    </source>
</evidence>
<comment type="pathway">
    <text evidence="18">Nucleotide-sugar biosynthesis; UDP-N-acetyl-alpha-D-glucosamine biosynthesis; N-acetyl-alpha-D-glucosamine 1-phosphate from alpha-D-glucosamine 6-phosphate (route II): step 2/2.</text>
</comment>
<feature type="binding site" evidence="18">
    <location>
        <position position="421"/>
    </location>
    <ligand>
        <name>acetyl-CoA</name>
        <dbReference type="ChEBI" id="CHEBI:57288"/>
    </ligand>
</feature>
<keyword evidence="6 18" id="KW-0548">Nucleotidyltransferase</keyword>
<evidence type="ECO:0000256" key="9">
    <source>
        <dbReference type="ARBA" id="ARBA00022842"/>
    </source>
</evidence>
<feature type="binding site" evidence="18">
    <location>
        <position position="403"/>
    </location>
    <ligand>
        <name>acetyl-CoA</name>
        <dbReference type="ChEBI" id="CHEBI:57288"/>
    </ligand>
</feature>
<dbReference type="PANTHER" id="PTHR43584:SF3">
    <property type="entry name" value="BIFUNCTIONAL PROTEIN GLMU"/>
    <property type="match status" value="1"/>
</dbReference>
<dbReference type="InterPro" id="IPR011004">
    <property type="entry name" value="Trimer_LpxA-like_sf"/>
</dbReference>
<keyword evidence="8 18" id="KW-0677">Repeat</keyword>
<organism evidence="21 22">
    <name type="scientific">Caldichromatium japonicum</name>
    <dbReference type="NCBI Taxonomy" id="2699430"/>
    <lineage>
        <taxon>Bacteria</taxon>
        <taxon>Pseudomonadati</taxon>
        <taxon>Pseudomonadota</taxon>
        <taxon>Gammaproteobacteria</taxon>
        <taxon>Chromatiales</taxon>
        <taxon>Chromatiaceae</taxon>
        <taxon>Caldichromatium</taxon>
    </lineage>
</organism>
<sequence>MNTGVVILAAGLGKRMRSCLPKVLHPLAGRPLLAHVLETARALNPLRLIIVYGHGGEQVRAAFPDPDCLWVEQAEQRGTGNAVMQALPVLHGLDQVVVLYGDVPLIQAETLKALLALAEETPLALLTAELVDPAGYGRVVRDQQGRVLRVVEERDADEAERQIREVNTGLLVAERRHLEGWLAQIGDDNAQGEYYLTDIIALAAQAGIPIATTQPQGIHEILGVNDRQQLAELERIYQRGQAEALMRSGVTLADPDRFDLRGRLIAAPDVFIDIDVIIEGEVHLASGVRIGPYCLLKNCTIGADSEVLSHSVIEGARVGSQVRIGPFARIRPETELADAVHIGNFVEVKKSRIAQGSKANHLSYLGDAEIGLGVNIGAGTITCNYDGVNKHPTCIEDGAFIGSNTALVAPVRIGAYATIGAGSVITRDVPPDRLTLARARQVTVEGWRRPLKRE</sequence>
<dbReference type="CDD" id="cd03353">
    <property type="entry name" value="LbH_GlmU_C"/>
    <property type="match status" value="1"/>
</dbReference>
<comment type="similarity">
    <text evidence="3 18">In the N-terminal section; belongs to the N-acetylglucosamine-1-phosphate uridyltransferase family.</text>
</comment>
<dbReference type="InterPro" id="IPR038009">
    <property type="entry name" value="GlmU_C_LbH"/>
</dbReference>
<evidence type="ECO:0000256" key="1">
    <source>
        <dbReference type="ARBA" id="ARBA00004496"/>
    </source>
</evidence>
<evidence type="ECO:0000259" key="19">
    <source>
        <dbReference type="Pfam" id="PF12804"/>
    </source>
</evidence>
<feature type="domain" description="Mannose-1-phosphate guanyltransferase C-terminal" evidence="20">
    <location>
        <begin position="262"/>
        <end position="353"/>
    </location>
</feature>
<feature type="binding site" evidence="18">
    <location>
        <position position="167"/>
    </location>
    <ligand>
        <name>UDP-N-acetyl-alpha-D-glucosamine</name>
        <dbReference type="ChEBI" id="CHEBI:57705"/>
    </ligand>
</feature>
<comment type="pathway">
    <text evidence="18">Bacterial outer membrane biogenesis; LPS lipid A biosynthesis.</text>
</comment>
<feature type="region of interest" description="N-acetyltransferase" evidence="18">
    <location>
        <begin position="249"/>
        <end position="454"/>
    </location>
</feature>
<evidence type="ECO:0000313" key="21">
    <source>
        <dbReference type="EMBL" id="QIK38859.1"/>
    </source>
</evidence>
<evidence type="ECO:0000256" key="5">
    <source>
        <dbReference type="ARBA" id="ARBA00022679"/>
    </source>
</evidence>
<evidence type="ECO:0000256" key="16">
    <source>
        <dbReference type="ARBA" id="ARBA00048493"/>
    </source>
</evidence>
<dbReference type="PANTHER" id="PTHR43584">
    <property type="entry name" value="NUCLEOTIDYL TRANSFERASE"/>
    <property type="match status" value="1"/>
</dbReference>
<evidence type="ECO:0000256" key="15">
    <source>
        <dbReference type="ARBA" id="ARBA00048247"/>
    </source>
</evidence>
<keyword evidence="9 18" id="KW-0460">Magnesium</keyword>
<evidence type="ECO:0000256" key="18">
    <source>
        <dbReference type="HAMAP-Rule" id="MF_01631"/>
    </source>
</evidence>
<dbReference type="GO" id="GO:0000287">
    <property type="term" value="F:magnesium ion binding"/>
    <property type="evidence" value="ECO:0007669"/>
    <property type="project" value="UniProtKB-UniRule"/>
</dbReference>
<dbReference type="NCBIfam" id="TIGR01173">
    <property type="entry name" value="glmU"/>
    <property type="match status" value="1"/>
</dbReference>
<feature type="region of interest" description="Linker" evidence="18">
    <location>
        <begin position="228"/>
        <end position="248"/>
    </location>
</feature>
<feature type="domain" description="MobA-like NTP transferase" evidence="19">
    <location>
        <begin position="5"/>
        <end position="127"/>
    </location>
</feature>
<keyword evidence="11 18" id="KW-0573">Peptidoglycan synthesis</keyword>
<keyword evidence="13 18" id="KW-0012">Acyltransferase</keyword>
<dbReference type="Pfam" id="PF12804">
    <property type="entry name" value="NTP_transf_3"/>
    <property type="match status" value="1"/>
</dbReference>
<dbReference type="GO" id="GO:0008360">
    <property type="term" value="P:regulation of cell shape"/>
    <property type="evidence" value="ECO:0007669"/>
    <property type="project" value="UniProtKB-KW"/>
</dbReference>
<dbReference type="AlphaFoldDB" id="A0A6G7VFN7"/>
<gene>
    <name evidence="18 21" type="primary">glmU</name>
    <name evidence="21" type="ORF">GWK36_13710</name>
</gene>
<dbReference type="GO" id="GO:0000902">
    <property type="term" value="P:cell morphogenesis"/>
    <property type="evidence" value="ECO:0007669"/>
    <property type="project" value="UniProtKB-UniRule"/>
</dbReference>
<dbReference type="InterPro" id="IPR050065">
    <property type="entry name" value="GlmU-like"/>
</dbReference>
<dbReference type="InterPro" id="IPR018357">
    <property type="entry name" value="Hexapep_transf_CS"/>
</dbReference>
<dbReference type="InterPro" id="IPR001451">
    <property type="entry name" value="Hexapep"/>
</dbReference>
<keyword evidence="10 18" id="KW-0133">Cell shape</keyword>
<feature type="binding site" evidence="18">
    <location>
        <position position="375"/>
    </location>
    <ligand>
        <name>UDP-N-acetyl-alpha-D-glucosamine</name>
        <dbReference type="ChEBI" id="CHEBI:57705"/>
    </ligand>
</feature>
<dbReference type="UniPathway" id="UPA00973"/>
<feature type="binding site" evidence="18">
    <location>
        <position position="137"/>
    </location>
    <ligand>
        <name>UDP-N-acetyl-alpha-D-glucosamine</name>
        <dbReference type="ChEBI" id="CHEBI:57705"/>
    </ligand>
</feature>
<dbReference type="UniPathway" id="UPA00113">
    <property type="reaction ID" value="UER00532"/>
</dbReference>
<feature type="binding site" evidence="18">
    <location>
        <begin position="100"/>
        <end position="102"/>
    </location>
    <ligand>
        <name>UDP-N-acetyl-alpha-D-glucosamine</name>
        <dbReference type="ChEBI" id="CHEBI:57705"/>
    </ligand>
</feature>
<comment type="function">
    <text evidence="17 18">Catalyzes the last two sequential reactions in the de novo biosynthetic pathway for UDP-N-acetylglucosamine (UDP-GlcNAc). The C-terminal domain catalyzes the transfer of acetyl group from acetyl coenzyme A to glucosamine-1-phosphate (GlcN-1-P) to produce N-acetylglucosamine-1-phosphate (GlcNAc-1-P), which is converted into UDP-GlcNAc by the transfer of uridine 5-monophosphate (from uridine 5-triphosphate), a reaction catalyzed by the N-terminal domain.</text>
</comment>
<dbReference type="GO" id="GO:0009245">
    <property type="term" value="P:lipid A biosynthetic process"/>
    <property type="evidence" value="ECO:0007669"/>
    <property type="project" value="UniProtKB-UniRule"/>
</dbReference>
<dbReference type="HAMAP" id="MF_01631">
    <property type="entry name" value="GlmU"/>
    <property type="match status" value="1"/>
</dbReference>
<evidence type="ECO:0000256" key="11">
    <source>
        <dbReference type="ARBA" id="ARBA00022984"/>
    </source>
</evidence>
<comment type="pathway">
    <text evidence="18">Nucleotide-sugar biosynthesis; UDP-N-acetyl-alpha-D-glucosamine biosynthesis; UDP-N-acetyl-alpha-D-glucosamine from N-acetyl-alpha-D-glucosamine 1-phosphate: step 1/1.</text>
</comment>
<feature type="binding site" evidence="18">
    <location>
        <begin position="384"/>
        <end position="385"/>
    </location>
    <ligand>
        <name>acetyl-CoA</name>
        <dbReference type="ChEBI" id="CHEBI:57288"/>
    </ligand>
</feature>
<dbReference type="GO" id="GO:0009252">
    <property type="term" value="P:peptidoglycan biosynthetic process"/>
    <property type="evidence" value="ECO:0007669"/>
    <property type="project" value="UniProtKB-UniRule"/>
</dbReference>
<reference evidence="22" key="1">
    <citation type="submission" date="2020-01" db="EMBL/GenBank/DDBJ databases">
        <title>Caldichromatium gen. nov., sp. nov., a thermophilic purple sulfur bacterium member of the family Chromatiaceae isolated from Nakabusa hot spring, Japan.</title>
        <authorList>
            <person name="Saini M.K."/>
            <person name="Hanada S."/>
            <person name="Tank M."/>
        </authorList>
    </citation>
    <scope>NUCLEOTIDE SEQUENCE [LARGE SCALE GENOMIC DNA]</scope>
    <source>
        <strain evidence="22">No.7</strain>
    </source>
</reference>
<feature type="binding site" evidence="18">
    <location>
        <position position="378"/>
    </location>
    <ligand>
        <name>acetyl-CoA</name>
        <dbReference type="ChEBI" id="CHEBI:57288"/>
    </ligand>
</feature>
<dbReference type="InterPro" id="IPR056729">
    <property type="entry name" value="GMPPB_C"/>
</dbReference>
<dbReference type="InterPro" id="IPR005882">
    <property type="entry name" value="Bifunctional_GlmU"/>
</dbReference>
<feature type="binding site" evidence="18">
    <location>
        <position position="349"/>
    </location>
    <ligand>
        <name>UDP-N-acetyl-alpha-D-glucosamine</name>
        <dbReference type="ChEBI" id="CHEBI:57705"/>
    </ligand>
</feature>
<comment type="subunit">
    <text evidence="18">Homotrimer.</text>
</comment>
<dbReference type="GO" id="GO:0071555">
    <property type="term" value="P:cell wall organization"/>
    <property type="evidence" value="ECO:0007669"/>
    <property type="project" value="UniProtKB-KW"/>
</dbReference>
<feature type="active site" description="Proton acceptor" evidence="18">
    <location>
        <position position="361"/>
    </location>
</feature>
<evidence type="ECO:0000256" key="12">
    <source>
        <dbReference type="ARBA" id="ARBA00023268"/>
    </source>
</evidence>
<dbReference type="EC" id="2.7.7.23" evidence="18"/>
<evidence type="ECO:0000256" key="4">
    <source>
        <dbReference type="ARBA" id="ARBA00022490"/>
    </source>
</evidence>
<keyword evidence="12 18" id="KW-0511">Multifunctional enzyme</keyword>
<evidence type="ECO:0000256" key="8">
    <source>
        <dbReference type="ARBA" id="ARBA00022737"/>
    </source>
</evidence>
<evidence type="ECO:0000256" key="13">
    <source>
        <dbReference type="ARBA" id="ARBA00023315"/>
    </source>
</evidence>
<dbReference type="EMBL" id="CP048029">
    <property type="protein sequence ID" value="QIK38859.1"/>
    <property type="molecule type" value="Genomic_DNA"/>
</dbReference>
<keyword evidence="7 18" id="KW-0479">Metal-binding</keyword>
<dbReference type="GO" id="GO:0003977">
    <property type="term" value="F:UDP-N-acetylglucosamine diphosphorylase activity"/>
    <property type="evidence" value="ECO:0007669"/>
    <property type="project" value="UniProtKB-UniRule"/>
</dbReference>
<feature type="binding site" evidence="18">
    <location>
        <position position="73"/>
    </location>
    <ligand>
        <name>UDP-N-acetyl-alpha-D-glucosamine</name>
        <dbReference type="ChEBI" id="CHEBI:57705"/>
    </ligand>
</feature>
<dbReference type="Gene3D" id="2.160.10.10">
    <property type="entry name" value="Hexapeptide repeat proteins"/>
    <property type="match status" value="1"/>
</dbReference>
<proteinExistence type="inferred from homology"/>
<dbReference type="InterPro" id="IPR029044">
    <property type="entry name" value="Nucleotide-diphossugar_trans"/>
</dbReference>
<evidence type="ECO:0000259" key="20">
    <source>
        <dbReference type="Pfam" id="PF25087"/>
    </source>
</evidence>
<evidence type="ECO:0000313" key="22">
    <source>
        <dbReference type="Proteomes" id="UP000502699"/>
    </source>
</evidence>
<dbReference type="GO" id="GO:0019134">
    <property type="term" value="F:glucosamine-1-phosphate N-acetyltransferase activity"/>
    <property type="evidence" value="ECO:0007669"/>
    <property type="project" value="UniProtKB-UniRule"/>
</dbReference>
<feature type="binding site" evidence="18">
    <location>
        <position position="364"/>
    </location>
    <ligand>
        <name>UDP-N-acetyl-alpha-D-glucosamine</name>
        <dbReference type="ChEBI" id="CHEBI:57705"/>
    </ligand>
</feature>
<name>A0A6G7VFN7_9GAMM</name>
<feature type="binding site" evidence="18">
    <location>
        <begin position="8"/>
        <end position="11"/>
    </location>
    <ligand>
        <name>UDP-N-acetyl-alpha-D-glucosamine</name>
        <dbReference type="ChEBI" id="CHEBI:57705"/>
    </ligand>
</feature>
<comment type="catalytic activity">
    <reaction evidence="15 18">
        <text>alpha-D-glucosamine 1-phosphate + acetyl-CoA = N-acetyl-alpha-D-glucosamine 1-phosphate + CoA + H(+)</text>
        <dbReference type="Rhea" id="RHEA:13725"/>
        <dbReference type="ChEBI" id="CHEBI:15378"/>
        <dbReference type="ChEBI" id="CHEBI:57287"/>
        <dbReference type="ChEBI" id="CHEBI:57288"/>
        <dbReference type="ChEBI" id="CHEBI:57776"/>
        <dbReference type="ChEBI" id="CHEBI:58516"/>
        <dbReference type="EC" id="2.3.1.157"/>
    </reaction>
</comment>
<dbReference type="SUPFAM" id="SSF51161">
    <property type="entry name" value="Trimeric LpxA-like enzymes"/>
    <property type="match status" value="1"/>
</dbReference>
<feature type="binding site" evidence="18">
    <location>
        <position position="225"/>
    </location>
    <ligand>
        <name>UDP-N-acetyl-alpha-D-glucosamine</name>
        <dbReference type="ChEBI" id="CHEBI:57705"/>
    </ligand>
</feature>
<dbReference type="PROSITE" id="PS00101">
    <property type="entry name" value="HEXAPEP_TRANSFERASES"/>
    <property type="match status" value="1"/>
</dbReference>
<dbReference type="Pfam" id="PF25087">
    <property type="entry name" value="GMPPB_C"/>
    <property type="match status" value="1"/>
</dbReference>
<evidence type="ECO:0000256" key="2">
    <source>
        <dbReference type="ARBA" id="ARBA00007707"/>
    </source>
</evidence>
<dbReference type="Pfam" id="PF00132">
    <property type="entry name" value="Hexapep"/>
    <property type="match status" value="1"/>
</dbReference>
<dbReference type="RefSeq" id="WP_166271938.1">
    <property type="nucleotide sequence ID" value="NZ_CP048029.1"/>
</dbReference>
<evidence type="ECO:0000256" key="17">
    <source>
        <dbReference type="ARBA" id="ARBA00049628"/>
    </source>
</evidence>
<dbReference type="EC" id="2.3.1.157" evidence="18"/>